<evidence type="ECO:0000313" key="2">
    <source>
        <dbReference type="EMBL" id="GAX57233.1"/>
    </source>
</evidence>
<dbReference type="EMBL" id="BDQI01000034">
    <property type="protein sequence ID" value="GAX57233.1"/>
    <property type="molecule type" value="Genomic_DNA"/>
</dbReference>
<dbReference type="Proteomes" id="UP000217446">
    <property type="component" value="Unassembled WGS sequence"/>
</dbReference>
<dbReference type="STRING" id="1963.AQJ27_44620"/>
<protein>
    <submittedName>
        <fullName evidence="2">Uncharacterized protein</fullName>
    </submittedName>
</protein>
<gene>
    <name evidence="2" type="ORF">SO3561_08803</name>
</gene>
<name>A0A250VSP6_STROL</name>
<keyword evidence="3" id="KW-1185">Reference proteome</keyword>
<organism evidence="2 3">
    <name type="scientific">Streptomyces olivochromogenes</name>
    <dbReference type="NCBI Taxonomy" id="1963"/>
    <lineage>
        <taxon>Bacteria</taxon>
        <taxon>Bacillati</taxon>
        <taxon>Actinomycetota</taxon>
        <taxon>Actinomycetes</taxon>
        <taxon>Kitasatosporales</taxon>
        <taxon>Streptomycetaceae</taxon>
        <taxon>Streptomyces</taxon>
    </lineage>
</organism>
<comment type="caution">
    <text evidence="2">The sequence shown here is derived from an EMBL/GenBank/DDBJ whole genome shotgun (WGS) entry which is preliminary data.</text>
</comment>
<evidence type="ECO:0000313" key="3">
    <source>
        <dbReference type="Proteomes" id="UP000217446"/>
    </source>
</evidence>
<dbReference type="AlphaFoldDB" id="A0A250VSP6"/>
<sequence length="105" mass="11386">MTTAQTFSAVKPNPATLEPDAVQAQPDPIQPVLPEPRHTERGLEAPLPSGSTLPYDDGPILGQHLALKMVDEPYFLMLHVLLEKGREKNPEALARVLARVTASAI</sequence>
<evidence type="ECO:0000256" key="1">
    <source>
        <dbReference type="SAM" id="MobiDB-lite"/>
    </source>
</evidence>
<reference evidence="3" key="1">
    <citation type="submission" date="2017-05" db="EMBL/GenBank/DDBJ databases">
        <title>Streptomyces olivochromogenes NBRC 3561 whole genome shotgun sequence.</title>
        <authorList>
            <person name="Dohra H."/>
            <person name="Kodani S."/>
        </authorList>
    </citation>
    <scope>NUCLEOTIDE SEQUENCE [LARGE SCALE GENOMIC DNA]</scope>
    <source>
        <strain evidence="3">NBRC 3561</strain>
    </source>
</reference>
<proteinExistence type="predicted"/>
<feature type="region of interest" description="Disordered" evidence="1">
    <location>
        <begin position="1"/>
        <end position="55"/>
    </location>
</feature>
<accession>A0A250VSP6</accession>